<name>A0A8J7MJU2_9BACT</name>
<evidence type="ECO:0000313" key="2">
    <source>
        <dbReference type="Proteomes" id="UP000624703"/>
    </source>
</evidence>
<sequence>MKIISIPLTDSTYARALKQASSTGLDVTALCTSILIEYFDTETGTATPRKQKLSSKHSAATAPQNASDFNVRENFPNFPEQSIHFAEIFLKEVQRVDPTVELRKHANCEVDIRDNFVRIEALLKRKHGIRVSFYGTPDKFKNAPAVLRQGMGSYSRAVIENMEDLREILPMIQQARNLKTLR</sequence>
<proteinExistence type="predicted"/>
<dbReference type="Proteomes" id="UP000624703">
    <property type="component" value="Unassembled WGS sequence"/>
</dbReference>
<reference evidence="1" key="1">
    <citation type="submission" date="2021-01" db="EMBL/GenBank/DDBJ databases">
        <title>Modified the classification status of verrucomicrobia.</title>
        <authorList>
            <person name="Feng X."/>
        </authorList>
    </citation>
    <scope>NUCLEOTIDE SEQUENCE</scope>
    <source>
        <strain evidence="1">_KCTC 22039</strain>
    </source>
</reference>
<dbReference type="AlphaFoldDB" id="A0A8J7MJU2"/>
<accession>A0A8J7MJU2</accession>
<comment type="caution">
    <text evidence="1">The sequence shown here is derived from an EMBL/GenBank/DDBJ whole genome shotgun (WGS) entry which is preliminary data.</text>
</comment>
<organism evidence="1 2">
    <name type="scientific">Persicirhabdus sediminis</name>
    <dbReference type="NCBI Taxonomy" id="454144"/>
    <lineage>
        <taxon>Bacteria</taxon>
        <taxon>Pseudomonadati</taxon>
        <taxon>Verrucomicrobiota</taxon>
        <taxon>Verrucomicrobiia</taxon>
        <taxon>Verrucomicrobiales</taxon>
        <taxon>Verrucomicrobiaceae</taxon>
        <taxon>Persicirhabdus</taxon>
    </lineage>
</organism>
<protein>
    <submittedName>
        <fullName evidence="1">Uncharacterized protein</fullName>
    </submittedName>
</protein>
<evidence type="ECO:0000313" key="1">
    <source>
        <dbReference type="EMBL" id="MBK1792328.1"/>
    </source>
</evidence>
<keyword evidence="2" id="KW-1185">Reference proteome</keyword>
<gene>
    <name evidence="1" type="ORF">JIN82_14285</name>
</gene>
<dbReference type="RefSeq" id="WP_200312339.1">
    <property type="nucleotide sequence ID" value="NZ_JAENIM010000044.1"/>
</dbReference>
<dbReference type="EMBL" id="JAENIM010000044">
    <property type="protein sequence ID" value="MBK1792328.1"/>
    <property type="molecule type" value="Genomic_DNA"/>
</dbReference>